<name>A0A811JPV2_9BILA</name>
<accession>A0A811JPV2</accession>
<protein>
    <submittedName>
        <fullName evidence="6">Uncharacterized protein</fullName>
    </submittedName>
</protein>
<reference evidence="6" key="1">
    <citation type="submission" date="2020-09" db="EMBL/GenBank/DDBJ databases">
        <authorList>
            <person name="Kikuchi T."/>
        </authorList>
    </citation>
    <scope>NUCLEOTIDE SEQUENCE</scope>
    <source>
        <strain evidence="6">SH1</strain>
    </source>
</reference>
<dbReference type="OrthoDB" id="5826989at2759"/>
<sequence>MIGRADIEGSKSNVAMDAWLPQASYPCGNFSDTSCCKLYKSKGSIGHAFAVCIRTENQDQPKTTHAETNAIEVETIHLQATLLAQTARRSSPSSHERSPQASRNNPTNPISRANSFPKVTNLICRLPLSTLFHQLEAAHLGDLLRILVRSCEKFIKPPLPFQGPHRVHETPQQPQCYTAPATISPDEPIPWS</sequence>
<feature type="region of interest" description="Disordered" evidence="1">
    <location>
        <begin position="84"/>
        <end position="113"/>
    </location>
</feature>
<feature type="compositionally biased region" description="Polar residues" evidence="1">
    <location>
        <begin position="103"/>
        <end position="113"/>
    </location>
</feature>
<evidence type="ECO:0000313" key="5">
    <source>
        <dbReference type="EMBL" id="CAD5205329.1"/>
    </source>
</evidence>
<dbReference type="EMBL" id="CAJFCW020000001">
    <property type="protein sequence ID" value="CAG9076811.1"/>
    <property type="molecule type" value="Genomic_DNA"/>
</dbReference>
<dbReference type="EMBL" id="CAJFCW020000001">
    <property type="protein sequence ID" value="CAG9076791.1"/>
    <property type="molecule type" value="Genomic_DNA"/>
</dbReference>
<dbReference type="EMBL" id="CAJFCW020000001">
    <property type="protein sequence ID" value="CAG9076782.1"/>
    <property type="molecule type" value="Genomic_DNA"/>
</dbReference>
<dbReference type="EMBL" id="CAJFDH010000001">
    <property type="protein sequence ID" value="CAD5205329.1"/>
    <property type="molecule type" value="Genomic_DNA"/>
</dbReference>
<evidence type="ECO:0000313" key="7">
    <source>
        <dbReference type="Proteomes" id="UP000614601"/>
    </source>
</evidence>
<evidence type="ECO:0000313" key="4">
    <source>
        <dbReference type="EMBL" id="CAD5205323.1"/>
    </source>
</evidence>
<dbReference type="EMBL" id="CAJFDH010000001">
    <property type="protein sequence ID" value="CAD5205317.1"/>
    <property type="molecule type" value="Genomic_DNA"/>
</dbReference>
<dbReference type="EMBL" id="CAJFDH010000001">
    <property type="protein sequence ID" value="CAD5205323.1"/>
    <property type="molecule type" value="Genomic_DNA"/>
</dbReference>
<proteinExistence type="predicted"/>
<dbReference type="EMBL" id="CAJFCW020000001">
    <property type="protein sequence ID" value="CAG9076823.1"/>
    <property type="molecule type" value="Genomic_DNA"/>
</dbReference>
<evidence type="ECO:0000256" key="1">
    <source>
        <dbReference type="SAM" id="MobiDB-lite"/>
    </source>
</evidence>
<keyword evidence="7" id="KW-1185">Reference proteome</keyword>
<dbReference type="EMBL" id="CAJFDH010000001">
    <property type="protein sequence ID" value="CAD5205320.1"/>
    <property type="molecule type" value="Genomic_DNA"/>
</dbReference>
<dbReference type="Proteomes" id="UP000783686">
    <property type="component" value="Unassembled WGS sequence"/>
</dbReference>
<dbReference type="EMBL" id="CAJFCW020000001">
    <property type="protein sequence ID" value="CAG9076769.1"/>
    <property type="molecule type" value="Genomic_DNA"/>
</dbReference>
<gene>
    <name evidence="2" type="ORF">BOKJ2_LOCUS1</name>
    <name evidence="5" type="ORF">BOKJ2_LOCUS13</name>
    <name evidence="6" type="ORF">BOKJ2_LOCUS16</name>
    <name evidence="3" type="ORF">BOKJ2_LOCUS4</name>
    <name evidence="4" type="ORF">BOKJ2_LOCUS7</name>
</gene>
<dbReference type="Proteomes" id="UP000614601">
    <property type="component" value="Unassembled WGS sequence"/>
</dbReference>
<comment type="caution">
    <text evidence="6">The sequence shown here is derived from an EMBL/GenBank/DDBJ whole genome shotgun (WGS) entry which is preliminary data.</text>
</comment>
<evidence type="ECO:0000313" key="6">
    <source>
        <dbReference type="EMBL" id="CAD5205332.1"/>
    </source>
</evidence>
<dbReference type="PANTHER" id="PTHR33047:SF8">
    <property type="entry name" value="REGULATOR OF RDNA TRANSCRIPTION PROTEIN 15"/>
    <property type="match status" value="1"/>
</dbReference>
<evidence type="ECO:0000313" key="2">
    <source>
        <dbReference type="EMBL" id="CAD5205317.1"/>
    </source>
</evidence>
<dbReference type="EMBL" id="CAJFDH010000001">
    <property type="protein sequence ID" value="CAD5205332.1"/>
    <property type="molecule type" value="Genomic_DNA"/>
</dbReference>
<evidence type="ECO:0000313" key="3">
    <source>
        <dbReference type="EMBL" id="CAD5205320.1"/>
    </source>
</evidence>
<organism evidence="6 7">
    <name type="scientific">Bursaphelenchus okinawaensis</name>
    <dbReference type="NCBI Taxonomy" id="465554"/>
    <lineage>
        <taxon>Eukaryota</taxon>
        <taxon>Metazoa</taxon>
        <taxon>Ecdysozoa</taxon>
        <taxon>Nematoda</taxon>
        <taxon>Chromadorea</taxon>
        <taxon>Rhabditida</taxon>
        <taxon>Tylenchina</taxon>
        <taxon>Tylenchomorpha</taxon>
        <taxon>Aphelenchoidea</taxon>
        <taxon>Aphelenchoididae</taxon>
        <taxon>Bursaphelenchus</taxon>
    </lineage>
</organism>
<feature type="region of interest" description="Disordered" evidence="1">
    <location>
        <begin position="159"/>
        <end position="192"/>
    </location>
</feature>
<dbReference type="AlphaFoldDB" id="A0A811JPV2"/>
<dbReference type="InterPro" id="IPR052997">
    <property type="entry name" value="RRT15-like"/>
</dbReference>
<dbReference type="PANTHER" id="PTHR33047">
    <property type="entry name" value="PROTEIN TAR1"/>
    <property type="match status" value="1"/>
</dbReference>